<sequence>MQQLRIPTNAWVLVCDGAKALTFRNDGDTETLSLTLIESRAEAAPPTRELGTGRPGRVVESMGTKRSAVEQTDLHAEAEAVFLAQTIERLGQIVREQDVRHLILVAPPKALGIIRKHLTPALRAVIVHELDKDYAGLTTPDIERHLAG</sequence>
<reference evidence="1 2" key="1">
    <citation type="submission" date="2018-06" db="EMBL/GenBank/DDBJ databases">
        <title>Genomic Encyclopedia of Archaeal and Bacterial Type Strains, Phase II (KMG-II): from individual species to whole genera.</title>
        <authorList>
            <person name="Goeker M."/>
        </authorList>
    </citation>
    <scope>NUCLEOTIDE SEQUENCE [LARGE SCALE GENOMIC DNA]</scope>
    <source>
        <strain evidence="1 2">DSM 24525</strain>
    </source>
</reference>
<proteinExistence type="predicted"/>
<name>A0A2W7IJF3_9PROT</name>
<dbReference type="Pfam" id="PF18856">
    <property type="entry name" value="baeRF_family12"/>
    <property type="match status" value="1"/>
</dbReference>
<dbReference type="RefSeq" id="WP_111397853.1">
    <property type="nucleotide sequence ID" value="NZ_QKYU01000008.1"/>
</dbReference>
<dbReference type="EMBL" id="QKYU01000008">
    <property type="protein sequence ID" value="PZW46828.1"/>
    <property type="molecule type" value="Genomic_DNA"/>
</dbReference>
<dbReference type="Proteomes" id="UP000249688">
    <property type="component" value="Unassembled WGS sequence"/>
</dbReference>
<accession>A0A2W7IJF3</accession>
<dbReference type="AlphaFoldDB" id="A0A2W7IJF3"/>
<keyword evidence="2" id="KW-1185">Reference proteome</keyword>
<dbReference type="OrthoDB" id="9812459at2"/>
<dbReference type="InterPro" id="IPR041374">
    <property type="entry name" value="BaeRF_family12"/>
</dbReference>
<evidence type="ECO:0000313" key="1">
    <source>
        <dbReference type="EMBL" id="PZW46828.1"/>
    </source>
</evidence>
<gene>
    <name evidence="1" type="ORF">C8P66_108107</name>
</gene>
<protein>
    <submittedName>
        <fullName evidence="1">Protein required for attachment to host cells</fullName>
    </submittedName>
</protein>
<comment type="caution">
    <text evidence="1">The sequence shown here is derived from an EMBL/GenBank/DDBJ whole genome shotgun (WGS) entry which is preliminary data.</text>
</comment>
<organism evidence="1 2">
    <name type="scientific">Humitalea rosea</name>
    <dbReference type="NCBI Taxonomy" id="990373"/>
    <lineage>
        <taxon>Bacteria</taxon>
        <taxon>Pseudomonadati</taxon>
        <taxon>Pseudomonadota</taxon>
        <taxon>Alphaproteobacteria</taxon>
        <taxon>Acetobacterales</taxon>
        <taxon>Roseomonadaceae</taxon>
        <taxon>Humitalea</taxon>
    </lineage>
</organism>
<evidence type="ECO:0000313" key="2">
    <source>
        <dbReference type="Proteomes" id="UP000249688"/>
    </source>
</evidence>